<dbReference type="NCBIfam" id="TIGR00782">
    <property type="entry name" value="ccoP"/>
    <property type="match status" value="1"/>
</dbReference>
<evidence type="ECO:0000256" key="5">
    <source>
        <dbReference type="ARBA" id="ARBA00022475"/>
    </source>
</evidence>
<evidence type="ECO:0000256" key="6">
    <source>
        <dbReference type="ARBA" id="ARBA00022519"/>
    </source>
</evidence>
<dbReference type="Pfam" id="PF13442">
    <property type="entry name" value="Cytochrome_CBB3"/>
    <property type="match status" value="2"/>
</dbReference>
<keyword evidence="17 19" id="KW-0406">Ion transport</keyword>
<feature type="domain" description="Cytochrome c" evidence="21">
    <location>
        <begin position="134"/>
        <end position="213"/>
    </location>
</feature>
<dbReference type="Proteomes" id="UP001620597">
    <property type="component" value="Unassembled WGS sequence"/>
</dbReference>
<evidence type="ECO:0000256" key="7">
    <source>
        <dbReference type="ARBA" id="ARBA00022617"/>
    </source>
</evidence>
<keyword evidence="13 19" id="KW-0249">Electron transport</keyword>
<evidence type="ECO:0000256" key="16">
    <source>
        <dbReference type="ARBA" id="ARBA00023004"/>
    </source>
</evidence>
<dbReference type="RefSeq" id="WP_416204735.1">
    <property type="nucleotide sequence ID" value="NZ_JBBKTX010000002.1"/>
</dbReference>
<evidence type="ECO:0000313" key="22">
    <source>
        <dbReference type="EMBL" id="MFK4751233.1"/>
    </source>
</evidence>
<comment type="pathway">
    <text evidence="2 19">Energy metabolism; oxidative phosphorylation.</text>
</comment>
<dbReference type="InterPro" id="IPR050597">
    <property type="entry name" value="Cytochrome_c_Oxidase_Subunit"/>
</dbReference>
<keyword evidence="18 19" id="KW-0472">Membrane</keyword>
<proteinExistence type="inferred from homology"/>
<dbReference type="EMBL" id="JBBKTX010000002">
    <property type="protein sequence ID" value="MFK4751233.1"/>
    <property type="molecule type" value="Genomic_DNA"/>
</dbReference>
<sequence length="306" mass="33490">MLSTFWQVWVSVIVLGSIIGCGVLIMYTSRGMRKEETDQTTGHSYDGIEEIDNPLPRWWVFMFWGTIIFGLGYLASFGLGNYQGFLTVTVDGKEVPWSQTNQWKAEVQAFDQEIAPLYAQYSSTPVAELIHNDDALQTGQRLFKSNCSVCHGSGAKGALGFPNLTDKDWLYGGAPAQIVQTIANGRQGAMPAWGAILGDEGINQMVNYVRSLSGLKHDATLAEEAAPKFLQNCAICHGANGKGNQMMGAPNMTDETWLYGGSSKQIEMTLRYGRSGKMPAHKEILGANADAKIHLLATYVYSLSNK</sequence>
<evidence type="ECO:0000256" key="2">
    <source>
        <dbReference type="ARBA" id="ARBA00004673"/>
    </source>
</evidence>
<comment type="subcellular location">
    <subcellularLocation>
        <location evidence="1 19">Cell inner membrane</location>
    </subcellularLocation>
</comment>
<evidence type="ECO:0000256" key="13">
    <source>
        <dbReference type="ARBA" id="ARBA00022982"/>
    </source>
</evidence>
<evidence type="ECO:0000256" key="9">
    <source>
        <dbReference type="ARBA" id="ARBA00022692"/>
    </source>
</evidence>
<evidence type="ECO:0000256" key="19">
    <source>
        <dbReference type="PIRNR" id="PIRNR000006"/>
    </source>
</evidence>
<dbReference type="InterPro" id="IPR032858">
    <property type="entry name" value="CcoP_N"/>
</dbReference>
<keyword evidence="10 19" id="KW-0479">Metal-binding</keyword>
<dbReference type="InterPro" id="IPR009056">
    <property type="entry name" value="Cyt_c-like_dom"/>
</dbReference>
<evidence type="ECO:0000256" key="17">
    <source>
        <dbReference type="ARBA" id="ARBA00023065"/>
    </source>
</evidence>
<keyword evidence="9 20" id="KW-0812">Transmembrane</keyword>
<comment type="similarity">
    <text evidence="3 19">Belongs to the CcoP / FixP family.</text>
</comment>
<keyword evidence="4 19" id="KW-0813">Transport</keyword>
<keyword evidence="11" id="KW-0677">Repeat</keyword>
<evidence type="ECO:0000256" key="18">
    <source>
        <dbReference type="ARBA" id="ARBA00023136"/>
    </source>
</evidence>
<dbReference type="PANTHER" id="PTHR33751">
    <property type="entry name" value="CBB3-TYPE CYTOCHROME C OXIDASE SUBUNIT FIXP"/>
    <property type="match status" value="1"/>
</dbReference>
<evidence type="ECO:0000256" key="8">
    <source>
        <dbReference type="ARBA" id="ARBA00022660"/>
    </source>
</evidence>
<dbReference type="InterPro" id="IPR036909">
    <property type="entry name" value="Cyt_c-like_dom_sf"/>
</dbReference>
<dbReference type="InterPro" id="IPR008168">
    <property type="entry name" value="Cyt_C_IC"/>
</dbReference>
<keyword evidence="16 19" id="KW-0408">Iron</keyword>
<feature type="transmembrane region" description="Helical" evidence="20">
    <location>
        <begin position="58"/>
        <end position="79"/>
    </location>
</feature>
<dbReference type="Gene3D" id="6.10.280.130">
    <property type="match status" value="1"/>
</dbReference>
<evidence type="ECO:0000256" key="4">
    <source>
        <dbReference type="ARBA" id="ARBA00022448"/>
    </source>
</evidence>
<organism evidence="22 23">
    <name type="scientific">Oceanobacter antarcticus</name>
    <dbReference type="NCBI Taxonomy" id="3133425"/>
    <lineage>
        <taxon>Bacteria</taxon>
        <taxon>Pseudomonadati</taxon>
        <taxon>Pseudomonadota</taxon>
        <taxon>Gammaproteobacteria</taxon>
        <taxon>Oceanospirillales</taxon>
        <taxon>Oceanospirillaceae</taxon>
        <taxon>Oceanobacter</taxon>
    </lineage>
</organism>
<feature type="transmembrane region" description="Helical" evidence="20">
    <location>
        <begin position="6"/>
        <end position="27"/>
    </location>
</feature>
<dbReference type="PRINTS" id="PR00605">
    <property type="entry name" value="CYTCHROMECIC"/>
</dbReference>
<dbReference type="SUPFAM" id="SSF46626">
    <property type="entry name" value="Cytochrome c"/>
    <property type="match status" value="2"/>
</dbReference>
<name>A0ABW8NE90_9GAMM</name>
<evidence type="ECO:0000256" key="1">
    <source>
        <dbReference type="ARBA" id="ARBA00004533"/>
    </source>
</evidence>
<evidence type="ECO:0000313" key="23">
    <source>
        <dbReference type="Proteomes" id="UP001620597"/>
    </source>
</evidence>
<dbReference type="PANTHER" id="PTHR33751:SF1">
    <property type="entry name" value="CBB3-TYPE CYTOCHROME C OXIDASE SUBUNIT FIXP"/>
    <property type="match status" value="1"/>
</dbReference>
<feature type="domain" description="Cytochrome c" evidence="21">
    <location>
        <begin position="220"/>
        <end position="304"/>
    </location>
</feature>
<comment type="function">
    <text evidence="19">C-type cytochrome. Part of the cbb3-type cytochrome c oxidase complex.</text>
</comment>
<evidence type="ECO:0000256" key="12">
    <source>
        <dbReference type="ARBA" id="ARBA00022781"/>
    </source>
</evidence>
<reference evidence="22 23" key="1">
    <citation type="submission" date="2024-03" db="EMBL/GenBank/DDBJ databases">
        <title>High-quality draft genome sequence of Oceanobacter sp. wDCs-4.</title>
        <authorList>
            <person name="Dong C."/>
        </authorList>
    </citation>
    <scope>NUCLEOTIDE SEQUENCE [LARGE SCALE GENOMIC DNA]</scope>
    <source>
        <strain evidence="23">wDCs-4</strain>
    </source>
</reference>
<accession>A0ABW8NE90</accession>
<comment type="cofactor">
    <cofactor evidence="19">
        <name>heme c</name>
        <dbReference type="ChEBI" id="CHEBI:61717"/>
    </cofactor>
    <text evidence="19">Binds 2 heme C groups per subunit.</text>
</comment>
<dbReference type="InterPro" id="IPR038414">
    <property type="entry name" value="CcoP_N_sf"/>
</dbReference>
<evidence type="ECO:0000256" key="20">
    <source>
        <dbReference type="SAM" id="Phobius"/>
    </source>
</evidence>
<evidence type="ECO:0000256" key="11">
    <source>
        <dbReference type="ARBA" id="ARBA00022737"/>
    </source>
</evidence>
<gene>
    <name evidence="22" type="primary">ccoP</name>
    <name evidence="22" type="ORF">WG929_02320</name>
</gene>
<evidence type="ECO:0000256" key="10">
    <source>
        <dbReference type="ARBA" id="ARBA00022723"/>
    </source>
</evidence>
<keyword evidence="12 19" id="KW-0375">Hydrogen ion transport</keyword>
<evidence type="ECO:0000256" key="14">
    <source>
        <dbReference type="ARBA" id="ARBA00022989"/>
    </source>
</evidence>
<comment type="caution">
    <text evidence="22">The sequence shown here is derived from an EMBL/GenBank/DDBJ whole genome shotgun (WGS) entry which is preliminary data.</text>
</comment>
<dbReference type="InterPro" id="IPR004678">
    <property type="entry name" value="Cyt_c_oxidase_cbb3_su3"/>
</dbReference>
<protein>
    <recommendedName>
        <fullName evidence="19">Cbb3-type cytochrome c oxidase subunit</fullName>
    </recommendedName>
</protein>
<keyword evidence="14 20" id="KW-1133">Transmembrane helix</keyword>
<dbReference type="PROSITE" id="PS51007">
    <property type="entry name" value="CYTC"/>
    <property type="match status" value="2"/>
</dbReference>
<dbReference type="Pfam" id="PF14715">
    <property type="entry name" value="FixP_N"/>
    <property type="match status" value="1"/>
</dbReference>
<dbReference type="PIRSF" id="PIRSF000006">
    <property type="entry name" value="Cbb3-Cox_fixP"/>
    <property type="match status" value="1"/>
</dbReference>
<keyword evidence="7 19" id="KW-0349">Heme</keyword>
<keyword evidence="8 19" id="KW-0679">Respiratory chain</keyword>
<keyword evidence="23" id="KW-1185">Reference proteome</keyword>
<evidence type="ECO:0000256" key="3">
    <source>
        <dbReference type="ARBA" id="ARBA00006113"/>
    </source>
</evidence>
<keyword evidence="15 19" id="KW-0560">Oxidoreductase</keyword>
<dbReference type="Gene3D" id="1.10.760.10">
    <property type="entry name" value="Cytochrome c-like domain"/>
    <property type="match status" value="2"/>
</dbReference>
<comment type="subunit">
    <text evidence="19">Component of the cbb3-type cytochrome c oxidase.</text>
</comment>
<evidence type="ECO:0000256" key="15">
    <source>
        <dbReference type="ARBA" id="ARBA00023002"/>
    </source>
</evidence>
<evidence type="ECO:0000259" key="21">
    <source>
        <dbReference type="PROSITE" id="PS51007"/>
    </source>
</evidence>
<keyword evidence="6 19" id="KW-0997">Cell inner membrane</keyword>
<keyword evidence="5 19" id="KW-1003">Cell membrane</keyword>